<dbReference type="PANTHER" id="PTHR43133">
    <property type="entry name" value="RNA POLYMERASE ECF-TYPE SIGMA FACTO"/>
    <property type="match status" value="1"/>
</dbReference>
<dbReference type="AlphaFoldDB" id="A0A2P6AR18"/>
<dbReference type="EMBL" id="PTQZ01000237">
    <property type="protein sequence ID" value="PQA33961.1"/>
    <property type="molecule type" value="Genomic_DNA"/>
</dbReference>
<dbReference type="InterPro" id="IPR013325">
    <property type="entry name" value="RNA_pol_sigma_r2"/>
</dbReference>
<evidence type="ECO:0000256" key="2">
    <source>
        <dbReference type="ARBA" id="ARBA00023082"/>
    </source>
</evidence>
<organism evidence="5 6">
    <name type="scientific">Amnimonas aquatica</name>
    <dbReference type="NCBI Taxonomy" id="2094561"/>
    <lineage>
        <taxon>Bacteria</taxon>
        <taxon>Pseudomonadati</taxon>
        <taxon>Pseudomonadota</taxon>
        <taxon>Gammaproteobacteria</taxon>
        <taxon>Moraxellales</taxon>
        <taxon>Moraxellaceae</taxon>
        <taxon>Amnimonas</taxon>
    </lineage>
</organism>
<keyword evidence="2" id="KW-0731">Sigma factor</keyword>
<evidence type="ECO:0000256" key="1">
    <source>
        <dbReference type="ARBA" id="ARBA00023015"/>
    </source>
</evidence>
<dbReference type="Proteomes" id="UP000243900">
    <property type="component" value="Unassembled WGS sequence"/>
</dbReference>
<dbReference type="Gene3D" id="1.10.1740.10">
    <property type="match status" value="1"/>
</dbReference>
<dbReference type="InterPro" id="IPR039425">
    <property type="entry name" value="RNA_pol_sigma-70-like"/>
</dbReference>
<dbReference type="GO" id="GO:0006352">
    <property type="term" value="P:DNA-templated transcription initiation"/>
    <property type="evidence" value="ECO:0007669"/>
    <property type="project" value="InterPro"/>
</dbReference>
<dbReference type="SUPFAM" id="SSF88946">
    <property type="entry name" value="Sigma2 domain of RNA polymerase sigma factors"/>
    <property type="match status" value="1"/>
</dbReference>
<name>A0A2P6AR18_9GAMM</name>
<accession>A0A2P6AR18</accession>
<evidence type="ECO:0000256" key="3">
    <source>
        <dbReference type="ARBA" id="ARBA00023163"/>
    </source>
</evidence>
<proteinExistence type="predicted"/>
<dbReference type="PANTHER" id="PTHR43133:SF63">
    <property type="entry name" value="RNA POLYMERASE SIGMA FACTOR FECI-RELATED"/>
    <property type="match status" value="1"/>
</dbReference>
<evidence type="ECO:0000313" key="5">
    <source>
        <dbReference type="EMBL" id="PQA33961.1"/>
    </source>
</evidence>
<dbReference type="InterPro" id="IPR007627">
    <property type="entry name" value="RNA_pol_sigma70_r2"/>
</dbReference>
<gene>
    <name evidence="5" type="ORF">C5O18_08460</name>
</gene>
<evidence type="ECO:0000259" key="4">
    <source>
        <dbReference type="Pfam" id="PF04542"/>
    </source>
</evidence>
<protein>
    <submittedName>
        <fullName evidence="5">RNA polymerase subunit sigma</fullName>
    </submittedName>
</protein>
<reference evidence="6" key="1">
    <citation type="submission" date="2018-02" db="EMBL/GenBank/DDBJ databases">
        <title>Genome sequencing of Solimonas sp. HR-BB.</title>
        <authorList>
            <person name="Lee Y."/>
            <person name="Jeon C.O."/>
        </authorList>
    </citation>
    <scope>NUCLEOTIDE SEQUENCE [LARGE SCALE GENOMIC DNA]</scope>
    <source>
        <strain evidence="6">HR-E</strain>
    </source>
</reference>
<keyword evidence="6" id="KW-1185">Reference proteome</keyword>
<feature type="domain" description="RNA polymerase sigma-70 region 2" evidence="4">
    <location>
        <begin position="8"/>
        <end position="78"/>
    </location>
</feature>
<evidence type="ECO:0000313" key="6">
    <source>
        <dbReference type="Proteomes" id="UP000243900"/>
    </source>
</evidence>
<dbReference type="GO" id="GO:0016987">
    <property type="term" value="F:sigma factor activity"/>
    <property type="evidence" value="ECO:0007669"/>
    <property type="project" value="UniProtKB-KW"/>
</dbReference>
<comment type="caution">
    <text evidence="5">The sequence shown here is derived from an EMBL/GenBank/DDBJ whole genome shotgun (WGS) entry which is preliminary data.</text>
</comment>
<dbReference type="Pfam" id="PF04542">
    <property type="entry name" value="Sigma70_r2"/>
    <property type="match status" value="1"/>
</dbReference>
<keyword evidence="1" id="KW-0805">Transcription regulation</keyword>
<keyword evidence="3" id="KW-0804">Transcription</keyword>
<dbReference type="RefSeq" id="WP_277422162.1">
    <property type="nucleotide sequence ID" value="NZ_PTQZ01000237.1"/>
</dbReference>
<sequence>MPANLDLLFRNHHGELKRMAYGRLGDREAAADVVQDAFLRYAVMAQSERQAAIESPRQFLWRIVQNLIIDMARRRRRRGEHVCIDDVA</sequence>
<feature type="non-terminal residue" evidence="5">
    <location>
        <position position="88"/>
    </location>
</feature>